<keyword evidence="6 9" id="KW-1133">Transmembrane helix</keyword>
<reference evidence="11" key="1">
    <citation type="journal article" date="2019" name="Int. J. Syst. Evol. Microbiol.">
        <title>The Global Catalogue of Microorganisms (GCM) 10K type strain sequencing project: providing services to taxonomists for standard genome sequencing and annotation.</title>
        <authorList>
            <consortium name="The Broad Institute Genomics Platform"/>
            <consortium name="The Broad Institute Genome Sequencing Center for Infectious Disease"/>
            <person name="Wu L."/>
            <person name="Ma J."/>
        </authorList>
    </citation>
    <scope>NUCLEOTIDE SEQUENCE [LARGE SCALE GENOMIC DNA]</scope>
    <source>
        <strain evidence="11">KCTC 3950</strain>
    </source>
</reference>
<dbReference type="PANTHER" id="PTHR30477">
    <property type="entry name" value="ABC-TRANSPORTER METAL-BINDING PROTEIN"/>
    <property type="match status" value="1"/>
</dbReference>
<sequence length="320" mass="34277">MPEWILTLWRAFGDPNTQWVLLGCLLLGLSSGVVGSFTFLRKQSLMGDALAHAALPGVCIAFMLTGVKSIFLFLIGAAAAGLLATFGIGYITRNSRIKQDAALGIILSVFFGVGIVLLTQIQHSVGGNQSGLDKFLFGQAASMVLKDVYMMSLISLFVIGSCVLLFKEFKLLSFDPGFARGLGFPVPFLDQLLMFLIVVVVVAGIQAVGVVLMVAMLITPAVSARYWTERLGIMVLLSGLFGALSGVLGTLLSTLANNLPTGPLSVLAATFLFLISLLFAPRRGIVSKLWIRYAVRRKVLSETAAWSGVPSESGRHSHHE</sequence>
<feature type="transmembrane region" description="Helical" evidence="9">
    <location>
        <begin position="195"/>
        <end position="219"/>
    </location>
</feature>
<dbReference type="SUPFAM" id="SSF81345">
    <property type="entry name" value="ABC transporter involved in vitamin B12 uptake, BtuC"/>
    <property type="match status" value="1"/>
</dbReference>
<keyword evidence="4" id="KW-1003">Cell membrane</keyword>
<evidence type="ECO:0000313" key="10">
    <source>
        <dbReference type="EMBL" id="MFD2613739.1"/>
    </source>
</evidence>
<feature type="transmembrane region" description="Helical" evidence="9">
    <location>
        <begin position="148"/>
        <end position="166"/>
    </location>
</feature>
<proteinExistence type="inferred from homology"/>
<gene>
    <name evidence="10" type="ORF">ACFSUF_15005</name>
</gene>
<keyword evidence="5 8" id="KW-0812">Transmembrane</keyword>
<dbReference type="PANTHER" id="PTHR30477:SF3">
    <property type="entry name" value="METAL TRANSPORT SYSTEM MEMBRANE PROTEIN CT_069-RELATED"/>
    <property type="match status" value="1"/>
</dbReference>
<evidence type="ECO:0000313" key="11">
    <source>
        <dbReference type="Proteomes" id="UP001597541"/>
    </source>
</evidence>
<comment type="caution">
    <text evidence="10">The sequence shown here is derived from an EMBL/GenBank/DDBJ whole genome shotgun (WGS) entry which is preliminary data.</text>
</comment>
<feature type="transmembrane region" description="Helical" evidence="9">
    <location>
        <begin position="20"/>
        <end position="40"/>
    </location>
</feature>
<dbReference type="InterPro" id="IPR037294">
    <property type="entry name" value="ABC_BtuC-like"/>
</dbReference>
<name>A0ABW5PFP1_9BACL</name>
<dbReference type="EMBL" id="JBHUME010000008">
    <property type="protein sequence ID" value="MFD2613739.1"/>
    <property type="molecule type" value="Genomic_DNA"/>
</dbReference>
<keyword evidence="7 9" id="KW-0472">Membrane</keyword>
<dbReference type="Proteomes" id="UP001597541">
    <property type="component" value="Unassembled WGS sequence"/>
</dbReference>
<keyword evidence="11" id="KW-1185">Reference proteome</keyword>
<accession>A0ABW5PFP1</accession>
<dbReference type="Gene3D" id="1.10.3470.10">
    <property type="entry name" value="ABC transporter involved in vitamin B12 uptake, BtuC"/>
    <property type="match status" value="1"/>
</dbReference>
<evidence type="ECO:0000256" key="9">
    <source>
        <dbReference type="SAM" id="Phobius"/>
    </source>
</evidence>
<evidence type="ECO:0000256" key="1">
    <source>
        <dbReference type="ARBA" id="ARBA00004651"/>
    </source>
</evidence>
<dbReference type="InterPro" id="IPR001626">
    <property type="entry name" value="ABC_TroCD"/>
</dbReference>
<organism evidence="10 11">
    <name type="scientific">Paenibacillus gansuensis</name>
    <dbReference type="NCBI Taxonomy" id="306542"/>
    <lineage>
        <taxon>Bacteria</taxon>
        <taxon>Bacillati</taxon>
        <taxon>Bacillota</taxon>
        <taxon>Bacilli</taxon>
        <taxon>Bacillales</taxon>
        <taxon>Paenibacillaceae</taxon>
        <taxon>Paenibacillus</taxon>
    </lineage>
</organism>
<evidence type="ECO:0000256" key="6">
    <source>
        <dbReference type="ARBA" id="ARBA00022989"/>
    </source>
</evidence>
<evidence type="ECO:0000256" key="4">
    <source>
        <dbReference type="ARBA" id="ARBA00022475"/>
    </source>
</evidence>
<feature type="transmembrane region" description="Helical" evidence="9">
    <location>
        <begin position="103"/>
        <end position="121"/>
    </location>
</feature>
<dbReference type="CDD" id="cd06550">
    <property type="entry name" value="TM_ABC_iron-siderophores_like"/>
    <property type="match status" value="1"/>
</dbReference>
<feature type="transmembrane region" description="Helical" evidence="9">
    <location>
        <begin position="171"/>
        <end position="189"/>
    </location>
</feature>
<evidence type="ECO:0000256" key="8">
    <source>
        <dbReference type="RuleBase" id="RU003943"/>
    </source>
</evidence>
<dbReference type="Pfam" id="PF00950">
    <property type="entry name" value="ABC-3"/>
    <property type="match status" value="1"/>
</dbReference>
<feature type="transmembrane region" description="Helical" evidence="9">
    <location>
        <begin position="47"/>
        <end position="64"/>
    </location>
</feature>
<evidence type="ECO:0000256" key="2">
    <source>
        <dbReference type="ARBA" id="ARBA00008034"/>
    </source>
</evidence>
<evidence type="ECO:0000256" key="3">
    <source>
        <dbReference type="ARBA" id="ARBA00022448"/>
    </source>
</evidence>
<keyword evidence="3 8" id="KW-0813">Transport</keyword>
<evidence type="ECO:0000256" key="5">
    <source>
        <dbReference type="ARBA" id="ARBA00022692"/>
    </source>
</evidence>
<feature type="transmembrane region" description="Helical" evidence="9">
    <location>
        <begin position="70"/>
        <end position="91"/>
    </location>
</feature>
<feature type="transmembrane region" description="Helical" evidence="9">
    <location>
        <begin position="231"/>
        <end position="256"/>
    </location>
</feature>
<evidence type="ECO:0000256" key="7">
    <source>
        <dbReference type="ARBA" id="ARBA00023136"/>
    </source>
</evidence>
<dbReference type="RefSeq" id="WP_377603796.1">
    <property type="nucleotide sequence ID" value="NZ_JBHUME010000008.1"/>
</dbReference>
<comment type="subcellular location">
    <subcellularLocation>
        <location evidence="1 8">Cell membrane</location>
        <topology evidence="1 8">Multi-pass membrane protein</topology>
    </subcellularLocation>
</comment>
<feature type="transmembrane region" description="Helical" evidence="9">
    <location>
        <begin position="262"/>
        <end position="280"/>
    </location>
</feature>
<comment type="similarity">
    <text evidence="2 8">Belongs to the ABC-3 integral membrane protein family.</text>
</comment>
<protein>
    <submittedName>
        <fullName evidence="10">Metal ABC transporter permease</fullName>
    </submittedName>
</protein>